<dbReference type="InterPro" id="IPR020575">
    <property type="entry name" value="Hsp90_N"/>
</dbReference>
<reference evidence="6" key="1">
    <citation type="journal article" date="2016" name="Nature">
        <title>The genome of the seagrass Zostera marina reveals angiosperm adaptation to the sea.</title>
        <authorList>
            <person name="Olsen J.L."/>
            <person name="Rouze P."/>
            <person name="Verhelst B."/>
            <person name="Lin Y.-C."/>
            <person name="Bayer T."/>
            <person name="Collen J."/>
            <person name="Dattolo E."/>
            <person name="De Paoli E."/>
            <person name="Dittami S."/>
            <person name="Maumus F."/>
            <person name="Michel G."/>
            <person name="Kersting A."/>
            <person name="Lauritano C."/>
            <person name="Lohaus R."/>
            <person name="Toepel M."/>
            <person name="Tonon T."/>
            <person name="Vanneste K."/>
            <person name="Amirebrahimi M."/>
            <person name="Brakel J."/>
            <person name="Bostroem C."/>
            <person name="Chovatia M."/>
            <person name="Grimwood J."/>
            <person name="Jenkins J.W."/>
            <person name="Jueterbock A."/>
            <person name="Mraz A."/>
            <person name="Stam W.T."/>
            <person name="Tice H."/>
            <person name="Bornberg-Bauer E."/>
            <person name="Green P.J."/>
            <person name="Pearson G.A."/>
            <person name="Procaccini G."/>
            <person name="Duarte C.M."/>
            <person name="Schmutz J."/>
            <person name="Reusch T.B.H."/>
            <person name="Van de Peer Y."/>
        </authorList>
    </citation>
    <scope>NUCLEOTIDE SEQUENCE [LARGE SCALE GENOMIC DNA]</scope>
    <source>
        <strain evidence="6">cv. Finnish</strain>
    </source>
</reference>
<comment type="caution">
    <text evidence="5">The sequence shown here is derived from an EMBL/GenBank/DDBJ whole genome shotgun (WGS) entry which is preliminary data.</text>
</comment>
<sequence>MQRRGFNLQAFLTSPCLNHSGRGRYEKSKSETISKSGTSKFLKALKENKDSGASNGFIGQFGVLASKIIFKSSRSDKQYVWEAVADGSSYVIKEETDPEKLLSRGTQISLYLRVR</sequence>
<dbReference type="OrthoDB" id="978878at2759"/>
<proteinExistence type="inferred from homology"/>
<dbReference type="InterPro" id="IPR036890">
    <property type="entry name" value="HATPase_C_sf"/>
</dbReference>
<keyword evidence="4" id="KW-0143">Chaperone</keyword>
<organism evidence="5 6">
    <name type="scientific">Zostera marina</name>
    <name type="common">Eelgrass</name>
    <dbReference type="NCBI Taxonomy" id="29655"/>
    <lineage>
        <taxon>Eukaryota</taxon>
        <taxon>Viridiplantae</taxon>
        <taxon>Streptophyta</taxon>
        <taxon>Embryophyta</taxon>
        <taxon>Tracheophyta</taxon>
        <taxon>Spermatophyta</taxon>
        <taxon>Magnoliopsida</taxon>
        <taxon>Liliopsida</taxon>
        <taxon>Zosteraceae</taxon>
        <taxon>Zostera</taxon>
    </lineage>
</organism>
<dbReference type="SUPFAM" id="SSF55874">
    <property type="entry name" value="ATPase domain of HSP90 chaperone/DNA topoisomerase II/histidine kinase"/>
    <property type="match status" value="1"/>
</dbReference>
<name>A0A0K9NKI9_ZOSMR</name>
<dbReference type="PANTHER" id="PTHR11528">
    <property type="entry name" value="HEAT SHOCK PROTEIN 90 FAMILY MEMBER"/>
    <property type="match status" value="1"/>
</dbReference>
<dbReference type="GO" id="GO:0051082">
    <property type="term" value="F:unfolded protein binding"/>
    <property type="evidence" value="ECO:0007669"/>
    <property type="project" value="InterPro"/>
</dbReference>
<dbReference type="GO" id="GO:0140662">
    <property type="term" value="F:ATP-dependent protein folding chaperone"/>
    <property type="evidence" value="ECO:0007669"/>
    <property type="project" value="InterPro"/>
</dbReference>
<evidence type="ECO:0000313" key="6">
    <source>
        <dbReference type="Proteomes" id="UP000036987"/>
    </source>
</evidence>
<keyword evidence="6" id="KW-1185">Reference proteome</keyword>
<dbReference type="EMBL" id="LFYR01002091">
    <property type="protein sequence ID" value="KMZ57294.1"/>
    <property type="molecule type" value="Genomic_DNA"/>
</dbReference>
<comment type="similarity">
    <text evidence="1">Belongs to the heat shock protein 90 family.</text>
</comment>
<gene>
    <name evidence="5" type="ORF">ZOSMA_87G00360</name>
</gene>
<dbReference type="AlphaFoldDB" id="A0A0K9NKI9"/>
<dbReference type="GO" id="GO:0016887">
    <property type="term" value="F:ATP hydrolysis activity"/>
    <property type="evidence" value="ECO:0007669"/>
    <property type="project" value="InterPro"/>
</dbReference>
<dbReference type="Proteomes" id="UP000036987">
    <property type="component" value="Unassembled WGS sequence"/>
</dbReference>
<accession>A0A0K9NKI9</accession>
<protein>
    <submittedName>
        <fullName evidence="5">Uncharacterized protein</fullName>
    </submittedName>
</protein>
<evidence type="ECO:0000256" key="4">
    <source>
        <dbReference type="ARBA" id="ARBA00023186"/>
    </source>
</evidence>
<evidence type="ECO:0000313" key="5">
    <source>
        <dbReference type="EMBL" id="KMZ57294.1"/>
    </source>
</evidence>
<dbReference type="GO" id="GO:0005524">
    <property type="term" value="F:ATP binding"/>
    <property type="evidence" value="ECO:0007669"/>
    <property type="project" value="UniProtKB-KW"/>
</dbReference>
<keyword evidence="3" id="KW-0067">ATP-binding</keyword>
<keyword evidence="2" id="KW-0547">Nucleotide-binding</keyword>
<dbReference type="Gene3D" id="3.30.565.10">
    <property type="entry name" value="Histidine kinase-like ATPase, C-terminal domain"/>
    <property type="match status" value="1"/>
</dbReference>
<evidence type="ECO:0000256" key="1">
    <source>
        <dbReference type="ARBA" id="ARBA00008239"/>
    </source>
</evidence>
<evidence type="ECO:0000256" key="3">
    <source>
        <dbReference type="ARBA" id="ARBA00022840"/>
    </source>
</evidence>
<dbReference type="PRINTS" id="PR00775">
    <property type="entry name" value="HEATSHOCK90"/>
</dbReference>
<dbReference type="InterPro" id="IPR001404">
    <property type="entry name" value="Hsp90_fam"/>
</dbReference>
<dbReference type="STRING" id="29655.A0A0K9NKI9"/>
<evidence type="ECO:0000256" key="2">
    <source>
        <dbReference type="ARBA" id="ARBA00022741"/>
    </source>
</evidence>